<dbReference type="Pfam" id="PF06998">
    <property type="entry name" value="DUF1307"/>
    <property type="match status" value="1"/>
</dbReference>
<keyword evidence="2" id="KW-0449">Lipoprotein</keyword>
<sequence>MNIRHLFAALFAFVLLFSLSGCGEKEQSKTFSWSAPGTELTLTYYYKDDKVLRQTAKNKIDYSAIGASNKEEAMKVLGPISQKYQSVKGIKESVDYQQTYAQETLDVDYSAVNFADLNALQGTAFTGTVQDGISMQKSEALLKAKGFKEVQ</sequence>
<dbReference type="InterPro" id="IPR036699">
    <property type="entry name" value="YehR-like_sf"/>
</dbReference>
<dbReference type="SUPFAM" id="SSF160704">
    <property type="entry name" value="YehR-like"/>
    <property type="match status" value="1"/>
</dbReference>
<feature type="chain" id="PRO_5008688895" evidence="1">
    <location>
        <begin position="24"/>
        <end position="151"/>
    </location>
</feature>
<dbReference type="PROSITE" id="PS51257">
    <property type="entry name" value="PROKAR_LIPOPROTEIN"/>
    <property type="match status" value="1"/>
</dbReference>
<gene>
    <name evidence="2" type="ORF">GA0061070_100581</name>
</gene>
<dbReference type="InterPro" id="IPR009736">
    <property type="entry name" value="DUF1307"/>
</dbReference>
<name>A0A1C4ARX9_9ENTR</name>
<evidence type="ECO:0000313" key="3">
    <source>
        <dbReference type="Proteomes" id="UP000198515"/>
    </source>
</evidence>
<dbReference type="AlphaFoldDB" id="A0A1C4ARX9"/>
<feature type="signal peptide" evidence="1">
    <location>
        <begin position="1"/>
        <end position="23"/>
    </location>
</feature>
<keyword evidence="3" id="KW-1185">Reference proteome</keyword>
<dbReference type="PIRSF" id="PIRSF006187">
    <property type="entry name" value="DUF1307"/>
    <property type="match status" value="1"/>
</dbReference>
<protein>
    <submittedName>
        <fullName evidence="2">Uncharacterized lipoprotein YehR, DUF1307 family</fullName>
    </submittedName>
</protein>
<dbReference type="EMBL" id="FMBC01000005">
    <property type="protein sequence ID" value="SCB97238.1"/>
    <property type="molecule type" value="Genomic_DNA"/>
</dbReference>
<keyword evidence="1" id="KW-0732">Signal</keyword>
<proteinExistence type="predicted"/>
<accession>A0A1C4ARX9</accession>
<dbReference type="OrthoDB" id="6586670at2"/>
<dbReference type="Gene3D" id="3.30.1830.10">
    <property type="entry name" value="YehR-like"/>
    <property type="match status" value="1"/>
</dbReference>
<dbReference type="Proteomes" id="UP000198515">
    <property type="component" value="Unassembled WGS sequence"/>
</dbReference>
<reference evidence="3" key="1">
    <citation type="submission" date="2016-08" db="EMBL/GenBank/DDBJ databases">
        <authorList>
            <person name="Varghese N."/>
            <person name="Submissions Spin"/>
        </authorList>
    </citation>
    <scope>NUCLEOTIDE SEQUENCE [LARGE SCALE GENOMIC DNA]</scope>
    <source>
        <strain evidence="3">REICA_142</strain>
    </source>
</reference>
<organism evidence="2 3">
    <name type="scientific">Kosakonia oryziphila</name>
    <dbReference type="NCBI Taxonomy" id="1005667"/>
    <lineage>
        <taxon>Bacteria</taxon>
        <taxon>Pseudomonadati</taxon>
        <taxon>Pseudomonadota</taxon>
        <taxon>Gammaproteobacteria</taxon>
        <taxon>Enterobacterales</taxon>
        <taxon>Enterobacteriaceae</taxon>
        <taxon>Kosakonia</taxon>
    </lineage>
</organism>
<evidence type="ECO:0000256" key="1">
    <source>
        <dbReference type="SAM" id="SignalP"/>
    </source>
</evidence>
<evidence type="ECO:0000313" key="2">
    <source>
        <dbReference type="EMBL" id="SCB97238.1"/>
    </source>
</evidence>
<dbReference type="RefSeq" id="WP_090133826.1">
    <property type="nucleotide sequence ID" value="NZ_FMBC01000005.1"/>
</dbReference>